<evidence type="ECO:0000313" key="13">
    <source>
        <dbReference type="EMBL" id="KAF9810830.1"/>
    </source>
</evidence>
<comment type="catalytic activity">
    <reaction evidence="6">
        <text>a 3'-end 3'-phospho-ribonucleotide-RNA + ATP = a 3'-end 2',3'-cyclophospho-ribonucleotide-RNA + AMP + diphosphate</text>
        <dbReference type="Rhea" id="RHEA:23976"/>
        <dbReference type="Rhea" id="RHEA-COMP:10463"/>
        <dbReference type="Rhea" id="RHEA-COMP:10464"/>
        <dbReference type="ChEBI" id="CHEBI:30616"/>
        <dbReference type="ChEBI" id="CHEBI:33019"/>
        <dbReference type="ChEBI" id="CHEBI:83062"/>
        <dbReference type="ChEBI" id="CHEBI:83064"/>
        <dbReference type="ChEBI" id="CHEBI:456215"/>
        <dbReference type="EC" id="6.5.1.4"/>
    </reaction>
</comment>
<keyword evidence="5 10" id="KW-0547">Nucleotide-binding</keyword>
<dbReference type="GO" id="GO:0003963">
    <property type="term" value="F:RNA-3'-phosphate cyclase activity"/>
    <property type="evidence" value="ECO:0007669"/>
    <property type="project" value="UniProtKB-EC"/>
</dbReference>
<comment type="function">
    <text evidence="8">Catalyzes the conversion of 3'-phosphate to a 2',3'-cyclic phosphodiester at the end of RNA. The mechanism of action of the enzyme occurs in 3 steps: (A) adenylation of the enzyme by ATP; (B) transfer of adenylate to an RNA-N3'P to produce RNA-N3'PP5'A; (C) and attack of the adjacent 2'-hydroxyl on the 3'-phosphorus in the diester linkage to produce the cyclic end product. Likely functions in some aspects of cellular RNA processing. Function plays an important role in regulating axon regeneration by inhibiting central nervous system (CNS) axon regeneration following optic nerve injury.</text>
</comment>
<feature type="binding site" evidence="10">
    <location>
        <position position="108"/>
    </location>
    <ligand>
        <name>ATP</name>
        <dbReference type="ChEBI" id="CHEBI:30616"/>
    </ligand>
</feature>
<evidence type="ECO:0000256" key="6">
    <source>
        <dbReference type="ARBA" id="ARBA00024481"/>
    </source>
</evidence>
<dbReference type="InterPro" id="IPR017770">
    <property type="entry name" value="RNA3'_term_phos_cyc_type_1"/>
</dbReference>
<gene>
    <name evidence="13" type="ORF">IEO21_06778</name>
</gene>
<evidence type="ECO:0000313" key="14">
    <source>
        <dbReference type="Proteomes" id="UP000639403"/>
    </source>
</evidence>
<feature type="binding site" evidence="10">
    <location>
        <begin position="305"/>
        <end position="309"/>
    </location>
    <ligand>
        <name>ATP</name>
        <dbReference type="ChEBI" id="CHEBI:30616"/>
    </ligand>
</feature>
<feature type="active site" description="Tele-AMP-histidine intermediate" evidence="9">
    <location>
        <position position="331"/>
    </location>
</feature>
<dbReference type="InterPro" id="IPR013792">
    <property type="entry name" value="RNA3'P_cycl/enolpyr_Trfase_a/b"/>
</dbReference>
<comment type="similarity">
    <text evidence="1">Belongs to the RNA 3'-terminal cyclase family. Type 1 subfamily.</text>
</comment>
<evidence type="ECO:0000259" key="12">
    <source>
        <dbReference type="Pfam" id="PF05189"/>
    </source>
</evidence>
<organism evidence="13 14">
    <name type="scientific">Rhodonia placenta</name>
    <dbReference type="NCBI Taxonomy" id="104341"/>
    <lineage>
        <taxon>Eukaryota</taxon>
        <taxon>Fungi</taxon>
        <taxon>Dikarya</taxon>
        <taxon>Basidiomycota</taxon>
        <taxon>Agaricomycotina</taxon>
        <taxon>Agaricomycetes</taxon>
        <taxon>Polyporales</taxon>
        <taxon>Adustoporiaceae</taxon>
        <taxon>Rhodonia</taxon>
    </lineage>
</organism>
<sequence length="388" mass="40374">MTDTTDTLLLIDGSTLGGGGQLLRNSVALAALLGRPIKIDELLPKGKQRGLKAQDAAGLHLVAEICSGNIVGCEPGSTKIEFHPGSIGLAGDYTADSQTAGSIALLLQAALPCLLYCLPGTSLEPTYLTFHGATNPMHGPQIDYTANVFLPFLRRHFSLSPVLRVAQRGFSSRGGGIVHVSVSPRHGPFPAITLTKRGPVTAVSGCAYAAGLPGSFTTAMRKAAEKFLVKAGINQQIINIETIREKPSGAVGCGSGIVLWATTRGGCVIGSSARGSREKESAQVGQDAAKELIRNLEHGGCVDEYMQDQIIIFLALAQGRSVVATGPLTLHTKTAIWAAERLTGAKFEVKKVSGDKSHVQCDGIGYIAPGLASSSCADKGTCATADDE</sequence>
<evidence type="ECO:0000256" key="9">
    <source>
        <dbReference type="PIRSR" id="PIRSR005378-1"/>
    </source>
</evidence>
<dbReference type="FunFam" id="3.30.360.20:FF:000002">
    <property type="entry name" value="RNA terminal phosphate cyclase-like 1"/>
    <property type="match status" value="1"/>
</dbReference>
<dbReference type="InterPro" id="IPR023797">
    <property type="entry name" value="RNA3'_phos_cyclase_dom"/>
</dbReference>
<evidence type="ECO:0000256" key="1">
    <source>
        <dbReference type="ARBA" id="ARBA00009206"/>
    </source>
</evidence>
<dbReference type="NCBIfam" id="TIGR03399">
    <property type="entry name" value="RNA_3prim_cycl"/>
    <property type="match status" value="1"/>
</dbReference>
<evidence type="ECO:0000259" key="11">
    <source>
        <dbReference type="Pfam" id="PF01137"/>
    </source>
</evidence>
<dbReference type="InterPro" id="IPR036553">
    <property type="entry name" value="RPTC_insert"/>
</dbReference>
<evidence type="ECO:0000256" key="3">
    <source>
        <dbReference type="ARBA" id="ARBA00021428"/>
    </source>
</evidence>
<evidence type="ECO:0000256" key="4">
    <source>
        <dbReference type="ARBA" id="ARBA00022598"/>
    </source>
</evidence>
<dbReference type="GO" id="GO:0005634">
    <property type="term" value="C:nucleus"/>
    <property type="evidence" value="ECO:0007669"/>
    <property type="project" value="TreeGrafter"/>
</dbReference>
<dbReference type="Proteomes" id="UP000639403">
    <property type="component" value="Unassembled WGS sequence"/>
</dbReference>
<feature type="domain" description="RNA 3'-terminal phosphate cyclase insert" evidence="12">
    <location>
        <begin position="195"/>
        <end position="296"/>
    </location>
</feature>
<dbReference type="GO" id="GO:0005524">
    <property type="term" value="F:ATP binding"/>
    <property type="evidence" value="ECO:0007669"/>
    <property type="project" value="UniProtKB-KW"/>
</dbReference>
<dbReference type="PANTHER" id="PTHR11096">
    <property type="entry name" value="RNA 3' TERMINAL PHOSPHATE CYCLASE"/>
    <property type="match status" value="1"/>
</dbReference>
<reference evidence="13" key="2">
    <citation type="journal article" name="Front. Microbiol.">
        <title>Degradative Capacity of Two Strains of Rhodonia placenta: From Phenotype to Genotype.</title>
        <authorList>
            <person name="Kolle M."/>
            <person name="Horta M.A.C."/>
            <person name="Nowrousian M."/>
            <person name="Ohm R.A."/>
            <person name="Benz J.P."/>
            <person name="Pilgard A."/>
        </authorList>
    </citation>
    <scope>NUCLEOTIDE SEQUENCE</scope>
    <source>
        <strain evidence="13">FPRL280</strain>
    </source>
</reference>
<evidence type="ECO:0000256" key="7">
    <source>
        <dbReference type="ARBA" id="ARBA00032543"/>
    </source>
</evidence>
<accession>A0A8H7U102</accession>
<dbReference type="Gene3D" id="3.65.10.20">
    <property type="entry name" value="RNA 3'-terminal phosphate cyclase domain"/>
    <property type="match status" value="1"/>
</dbReference>
<protein>
    <recommendedName>
        <fullName evidence="3">RNA 3'-terminal phosphate cyclase</fullName>
        <ecNumber evidence="2">6.5.1.4</ecNumber>
    </recommendedName>
    <alternativeName>
        <fullName evidence="7">RNA terminal phosphate cyclase domain-containing protein 1</fullName>
    </alternativeName>
</protein>
<keyword evidence="4" id="KW-0436">Ligase</keyword>
<evidence type="ECO:0000256" key="2">
    <source>
        <dbReference type="ARBA" id="ARBA00012725"/>
    </source>
</evidence>
<dbReference type="PIRSF" id="PIRSF005378">
    <property type="entry name" value="RNA3'_term_phos_cycl_euk"/>
    <property type="match status" value="1"/>
</dbReference>
<dbReference type="InterPro" id="IPR000228">
    <property type="entry name" value="RNA3'_term_phos_cyc"/>
</dbReference>
<evidence type="ECO:0000256" key="10">
    <source>
        <dbReference type="PIRSR" id="PIRSR005378-2"/>
    </source>
</evidence>
<dbReference type="SUPFAM" id="SSF55205">
    <property type="entry name" value="EPT/RTPC-like"/>
    <property type="match status" value="2"/>
</dbReference>
<dbReference type="EC" id="6.5.1.4" evidence="2"/>
<evidence type="ECO:0000256" key="8">
    <source>
        <dbReference type="ARBA" id="ARBA00045867"/>
    </source>
</evidence>
<keyword evidence="10" id="KW-0067">ATP-binding</keyword>
<dbReference type="Gene3D" id="3.30.360.20">
    <property type="entry name" value="RNA 3'-terminal phosphate cyclase, insert domain"/>
    <property type="match status" value="1"/>
</dbReference>
<dbReference type="Pfam" id="PF05189">
    <property type="entry name" value="RTC_insert"/>
    <property type="match status" value="1"/>
</dbReference>
<name>A0A8H7U102_9APHY</name>
<comment type="caution">
    <text evidence="13">The sequence shown here is derived from an EMBL/GenBank/DDBJ whole genome shotgun (WGS) entry which is preliminary data.</text>
</comment>
<proteinExistence type="inferred from homology"/>
<dbReference type="InterPro" id="IPR013791">
    <property type="entry name" value="RNA3'-term_phos_cycl_insert"/>
</dbReference>
<reference evidence="13" key="1">
    <citation type="submission" date="2020-11" db="EMBL/GenBank/DDBJ databases">
        <authorList>
            <person name="Koelle M."/>
            <person name="Horta M.A.C."/>
            <person name="Nowrousian M."/>
            <person name="Ohm R.A."/>
            <person name="Benz P."/>
            <person name="Pilgard A."/>
        </authorList>
    </citation>
    <scope>NUCLEOTIDE SEQUENCE</scope>
    <source>
        <strain evidence="13">FPRL280</strain>
    </source>
</reference>
<dbReference type="PANTHER" id="PTHR11096:SF0">
    <property type="entry name" value="RNA 3'-TERMINAL PHOSPHATE CYCLASE"/>
    <property type="match status" value="1"/>
</dbReference>
<dbReference type="AlphaFoldDB" id="A0A8H7U102"/>
<dbReference type="SUPFAM" id="SSF52913">
    <property type="entry name" value="RNA 3'-terminal phosphate cyclase, RPTC, insert domain"/>
    <property type="match status" value="1"/>
</dbReference>
<dbReference type="InterPro" id="IPR037136">
    <property type="entry name" value="RNA3'_phos_cyclase_dom_sf"/>
</dbReference>
<evidence type="ECO:0000256" key="5">
    <source>
        <dbReference type="ARBA" id="ARBA00022741"/>
    </source>
</evidence>
<dbReference type="EMBL" id="JADOXO010000164">
    <property type="protein sequence ID" value="KAF9810830.1"/>
    <property type="molecule type" value="Genomic_DNA"/>
</dbReference>
<feature type="domain" description="RNA 3'-terminal phosphate cyclase" evidence="11">
    <location>
        <begin position="18"/>
        <end position="349"/>
    </location>
</feature>
<dbReference type="GO" id="GO:0006396">
    <property type="term" value="P:RNA processing"/>
    <property type="evidence" value="ECO:0007669"/>
    <property type="project" value="InterPro"/>
</dbReference>
<dbReference type="Pfam" id="PF01137">
    <property type="entry name" value="RTC"/>
    <property type="match status" value="1"/>
</dbReference>